<dbReference type="OMA" id="ARMVEMR"/>
<dbReference type="HOGENOM" id="CLU_035190_1_0_1"/>
<protein>
    <recommendedName>
        <fullName evidence="3">O-fucosyltransferase family protein</fullName>
    </recommendedName>
</protein>
<evidence type="ECO:0008006" key="3">
    <source>
        <dbReference type="Google" id="ProtNLM"/>
    </source>
</evidence>
<dbReference type="EMBL" id="GL377587">
    <property type="protein sequence ID" value="EFJ25226.1"/>
    <property type="molecule type" value="Genomic_DNA"/>
</dbReference>
<evidence type="ECO:0000313" key="1">
    <source>
        <dbReference type="EMBL" id="EFJ25226.1"/>
    </source>
</evidence>
<gene>
    <name evidence="1" type="ORF">SELMODRAFT_99427</name>
</gene>
<dbReference type="PANTHER" id="PTHR13132:SF29">
    <property type="entry name" value="ALPHA-(1,6)-FUCOSYLTRANSFERASE"/>
    <property type="match status" value="1"/>
</dbReference>
<keyword evidence="2" id="KW-1185">Reference proteome</keyword>
<dbReference type="PANTHER" id="PTHR13132">
    <property type="entry name" value="ALPHA- 1,6 -FUCOSYLTRANSFERASE"/>
    <property type="match status" value="1"/>
</dbReference>
<organism evidence="2">
    <name type="scientific">Selaginella moellendorffii</name>
    <name type="common">Spikemoss</name>
    <dbReference type="NCBI Taxonomy" id="88036"/>
    <lineage>
        <taxon>Eukaryota</taxon>
        <taxon>Viridiplantae</taxon>
        <taxon>Streptophyta</taxon>
        <taxon>Embryophyta</taxon>
        <taxon>Tracheophyta</taxon>
        <taxon>Lycopodiopsida</taxon>
        <taxon>Selaginellales</taxon>
        <taxon>Selaginellaceae</taxon>
        <taxon>Selaginella</taxon>
    </lineage>
</organism>
<dbReference type="Gramene" id="EFJ25226">
    <property type="protein sequence ID" value="EFJ25226"/>
    <property type="gene ID" value="SELMODRAFT_99427"/>
</dbReference>
<dbReference type="GO" id="GO:0006487">
    <property type="term" value="P:protein N-linked glycosylation"/>
    <property type="evidence" value="ECO:0000318"/>
    <property type="project" value="GO_Central"/>
</dbReference>
<dbReference type="GO" id="GO:0046921">
    <property type="term" value="F:alpha-(1-&gt;6)-fucosyltransferase activity"/>
    <property type="evidence" value="ECO:0000318"/>
    <property type="project" value="GO_Central"/>
</dbReference>
<reference evidence="1 2" key="1">
    <citation type="journal article" date="2011" name="Science">
        <title>The Selaginella genome identifies genetic changes associated with the evolution of vascular plants.</title>
        <authorList>
            <person name="Banks J.A."/>
            <person name="Nishiyama T."/>
            <person name="Hasebe M."/>
            <person name="Bowman J.L."/>
            <person name="Gribskov M."/>
            <person name="dePamphilis C."/>
            <person name="Albert V.A."/>
            <person name="Aono N."/>
            <person name="Aoyama T."/>
            <person name="Ambrose B.A."/>
            <person name="Ashton N.W."/>
            <person name="Axtell M.J."/>
            <person name="Barker E."/>
            <person name="Barker M.S."/>
            <person name="Bennetzen J.L."/>
            <person name="Bonawitz N.D."/>
            <person name="Chapple C."/>
            <person name="Cheng C."/>
            <person name="Correa L.G."/>
            <person name="Dacre M."/>
            <person name="DeBarry J."/>
            <person name="Dreyer I."/>
            <person name="Elias M."/>
            <person name="Engstrom E.M."/>
            <person name="Estelle M."/>
            <person name="Feng L."/>
            <person name="Finet C."/>
            <person name="Floyd S.K."/>
            <person name="Frommer W.B."/>
            <person name="Fujita T."/>
            <person name="Gramzow L."/>
            <person name="Gutensohn M."/>
            <person name="Harholt J."/>
            <person name="Hattori M."/>
            <person name="Heyl A."/>
            <person name="Hirai T."/>
            <person name="Hiwatashi Y."/>
            <person name="Ishikawa M."/>
            <person name="Iwata M."/>
            <person name="Karol K.G."/>
            <person name="Koehler B."/>
            <person name="Kolukisaoglu U."/>
            <person name="Kubo M."/>
            <person name="Kurata T."/>
            <person name="Lalonde S."/>
            <person name="Li K."/>
            <person name="Li Y."/>
            <person name="Litt A."/>
            <person name="Lyons E."/>
            <person name="Manning G."/>
            <person name="Maruyama T."/>
            <person name="Michael T.P."/>
            <person name="Mikami K."/>
            <person name="Miyazaki S."/>
            <person name="Morinaga S."/>
            <person name="Murata T."/>
            <person name="Mueller-Roeber B."/>
            <person name="Nelson D.R."/>
            <person name="Obara M."/>
            <person name="Oguri Y."/>
            <person name="Olmstead R.G."/>
            <person name="Onodera N."/>
            <person name="Petersen B.L."/>
            <person name="Pils B."/>
            <person name="Prigge M."/>
            <person name="Rensing S.A."/>
            <person name="Riano-Pachon D.M."/>
            <person name="Roberts A.W."/>
            <person name="Sato Y."/>
            <person name="Scheller H.V."/>
            <person name="Schulz B."/>
            <person name="Schulz C."/>
            <person name="Shakirov E.V."/>
            <person name="Shibagaki N."/>
            <person name="Shinohara N."/>
            <person name="Shippen D.E."/>
            <person name="Soerensen I."/>
            <person name="Sotooka R."/>
            <person name="Sugimoto N."/>
            <person name="Sugita M."/>
            <person name="Sumikawa N."/>
            <person name="Tanurdzic M."/>
            <person name="Theissen G."/>
            <person name="Ulvskov P."/>
            <person name="Wakazuki S."/>
            <person name="Weng J.K."/>
            <person name="Willats W.W."/>
            <person name="Wipf D."/>
            <person name="Wolf P.G."/>
            <person name="Yang L."/>
            <person name="Zimmer A.D."/>
            <person name="Zhu Q."/>
            <person name="Mitros T."/>
            <person name="Hellsten U."/>
            <person name="Loque D."/>
            <person name="Otillar R."/>
            <person name="Salamov A."/>
            <person name="Schmutz J."/>
            <person name="Shapiro H."/>
            <person name="Lindquist E."/>
            <person name="Lucas S."/>
            <person name="Rokhsar D."/>
            <person name="Grigoriev I.V."/>
        </authorList>
    </citation>
    <scope>NUCLEOTIDE SEQUENCE [LARGE SCALE GENOMIC DNA]</scope>
</reference>
<dbReference type="eggNOG" id="ENOG502S4QB">
    <property type="taxonomic scope" value="Eukaryota"/>
</dbReference>
<accession>D8RRD9</accession>
<evidence type="ECO:0000313" key="2">
    <source>
        <dbReference type="Proteomes" id="UP000001514"/>
    </source>
</evidence>
<dbReference type="AlphaFoldDB" id="D8RRD9"/>
<dbReference type="Proteomes" id="UP000001514">
    <property type="component" value="Unassembled WGS sequence"/>
</dbReference>
<dbReference type="Gene3D" id="3.40.50.11350">
    <property type="match status" value="1"/>
</dbReference>
<dbReference type="KEGG" id="smo:SELMODRAFT_99427"/>
<sequence length="480" mass="55599">MEWRIKIRKARSRLHWLLLLVLIAYLFIGHKLERRIGSRKWSHPRRRVPRKIKALVDLWSKVLERGHNSTNLPRALLPPHIQDCKRCEELHTKMDNRGKNGELPPWNLWKDLVHGGDDDNLPLTRLVQQDLWLHQHPKNCSNARFLLAHWHSQTAPIGVGSQMVFLSAILSSAVSEGRVFVTLPFSGADHEGCTGSNHLRWSCYFAPEAAKECIHRVLELYSDESAWKSGILKRSDNVFDPWAGVPNRHWGEPWKKMQPTEELDGNLIANTNETNERVWWRAQAYRYLLRFPSEYLCNLLNQARHRAFGVNAAEKVMLSITKDWQLNSSQPDDAKVWVPRPIVSVHVRQGDKSYEMTLHPLKDYMNLANALRRKFPELHSVWLSTEMQTVVDESDEFTDWEFYFTEVRRQYGTMHMTEYMESLGTKTAFDNSFINLVMALEADFFVGALGSSWSYAINCLRLTGGKLKAGFLTVNINTVL</sequence>
<proteinExistence type="predicted"/>
<dbReference type="InParanoid" id="D8RRD9"/>
<name>D8RRD9_SELML</name>